<evidence type="ECO:0000256" key="1">
    <source>
        <dbReference type="ARBA" id="ARBA00011975"/>
    </source>
</evidence>
<feature type="active site" evidence="6">
    <location>
        <position position="91"/>
    </location>
</feature>
<dbReference type="EMBL" id="JBFALK010000012">
    <property type="protein sequence ID" value="MEV0971236.1"/>
    <property type="molecule type" value="Genomic_DNA"/>
</dbReference>
<dbReference type="InterPro" id="IPR029063">
    <property type="entry name" value="SAM-dependent_MTases_sf"/>
</dbReference>
<dbReference type="PANTHER" id="PTHR10629:SF52">
    <property type="entry name" value="DNA (CYTOSINE-5)-METHYLTRANSFERASE 1"/>
    <property type="match status" value="1"/>
</dbReference>
<dbReference type="InterPro" id="IPR001525">
    <property type="entry name" value="C5_MeTfrase"/>
</dbReference>
<evidence type="ECO:0000256" key="7">
    <source>
        <dbReference type="RuleBase" id="RU000416"/>
    </source>
</evidence>
<evidence type="ECO:0000256" key="6">
    <source>
        <dbReference type="PROSITE-ProRule" id="PRU01016"/>
    </source>
</evidence>
<dbReference type="EC" id="2.1.1.37" evidence="1"/>
<dbReference type="PROSITE" id="PS00095">
    <property type="entry name" value="C5_MTASE_2"/>
    <property type="match status" value="1"/>
</dbReference>
<keyword evidence="5" id="KW-0680">Restriction system</keyword>
<accession>A0ABV3GIH4</accession>
<dbReference type="PANTHER" id="PTHR10629">
    <property type="entry name" value="CYTOSINE-SPECIFIC METHYLTRANSFERASE"/>
    <property type="match status" value="1"/>
</dbReference>
<evidence type="ECO:0000313" key="8">
    <source>
        <dbReference type="EMBL" id="MEV0971236.1"/>
    </source>
</evidence>
<dbReference type="InterPro" id="IPR031303">
    <property type="entry name" value="C5_meth_CS"/>
</dbReference>
<keyword evidence="3 6" id="KW-0808">Transferase</keyword>
<dbReference type="Pfam" id="PF00145">
    <property type="entry name" value="DNA_methylase"/>
    <property type="match status" value="1"/>
</dbReference>
<dbReference type="RefSeq" id="WP_358135327.1">
    <property type="nucleotide sequence ID" value="NZ_JBFALK010000012.1"/>
</dbReference>
<dbReference type="Proteomes" id="UP001551675">
    <property type="component" value="Unassembled WGS sequence"/>
</dbReference>
<reference evidence="8 9" key="1">
    <citation type="submission" date="2024-06" db="EMBL/GenBank/DDBJ databases">
        <title>The Natural Products Discovery Center: Release of the First 8490 Sequenced Strains for Exploring Actinobacteria Biosynthetic Diversity.</title>
        <authorList>
            <person name="Kalkreuter E."/>
            <person name="Kautsar S.A."/>
            <person name="Yang D."/>
            <person name="Bader C.D."/>
            <person name="Teijaro C.N."/>
            <person name="Fluegel L."/>
            <person name="Davis C.M."/>
            <person name="Simpson J.R."/>
            <person name="Lauterbach L."/>
            <person name="Steele A.D."/>
            <person name="Gui C."/>
            <person name="Meng S."/>
            <person name="Li G."/>
            <person name="Viehrig K."/>
            <person name="Ye F."/>
            <person name="Su P."/>
            <person name="Kiefer A.F."/>
            <person name="Nichols A."/>
            <person name="Cepeda A.J."/>
            <person name="Yan W."/>
            <person name="Fan B."/>
            <person name="Jiang Y."/>
            <person name="Adhikari A."/>
            <person name="Zheng C.-J."/>
            <person name="Schuster L."/>
            <person name="Cowan T.M."/>
            <person name="Smanski M.J."/>
            <person name="Chevrette M.G."/>
            <person name="De Carvalho L.P.S."/>
            <person name="Shen B."/>
        </authorList>
    </citation>
    <scope>NUCLEOTIDE SEQUENCE [LARGE SCALE GENOMIC DNA]</scope>
    <source>
        <strain evidence="8 9">NPDC050100</strain>
    </source>
</reference>
<keyword evidence="2 6" id="KW-0489">Methyltransferase</keyword>
<protein>
    <recommendedName>
        <fullName evidence="1">DNA (cytosine-5-)-methyltransferase</fullName>
        <ecNumber evidence="1">2.1.1.37</ecNumber>
    </recommendedName>
</protein>
<name>A0ABV3GIH4_MICGL</name>
<sequence length="430" mass="47409">MALEVVEICAGAGGQALGLHRAGFVHRLAFELDPNACETLRMNARAGRVTVSDPDLAANGNWVVPGDVADPQNWHPEDFRGIDLLAGGVPCPPFTVAGKQLGATDERDLFAWAVTQVKTVRPRALLLENVRGLSMPRFAGYRQHVLDQLRSFGYAAEWRLLHASDYGVPQLRPRFVLIAMAPEDFAYFHWPEPTGPAPTVGDTLKDLLGKRGWKDVGAWTEKADKIAPTIVGGSKKHGGADLGPSRAKRAWKEMGVDALGLANDDDIPDQDAKYEIGPKLTCEMVARLQGWDDKEFSWEFFGRKTTKYRQIGNAFPPPVAKALGKAIAAALSHEGEPREQDLDTEHDPIYRALQTNGGFMTAAQIARTTKLALEPHELERRISLLGRDFHIEIRNGKAPAAYKLGEFKAFLGQESHARHEQFQQLKSKIS</sequence>
<evidence type="ECO:0000313" key="9">
    <source>
        <dbReference type="Proteomes" id="UP001551675"/>
    </source>
</evidence>
<keyword evidence="4 6" id="KW-0949">S-adenosyl-L-methionine</keyword>
<dbReference type="SUPFAM" id="SSF53335">
    <property type="entry name" value="S-adenosyl-L-methionine-dependent methyltransferases"/>
    <property type="match status" value="1"/>
</dbReference>
<proteinExistence type="inferred from homology"/>
<gene>
    <name evidence="8" type="primary">dcm</name>
    <name evidence="8" type="ORF">AB0I59_21615</name>
</gene>
<comment type="caution">
    <text evidence="8">The sequence shown here is derived from an EMBL/GenBank/DDBJ whole genome shotgun (WGS) entry which is preliminary data.</text>
</comment>
<keyword evidence="9" id="KW-1185">Reference proteome</keyword>
<evidence type="ECO:0000256" key="4">
    <source>
        <dbReference type="ARBA" id="ARBA00022691"/>
    </source>
</evidence>
<dbReference type="PROSITE" id="PS51679">
    <property type="entry name" value="SAM_MT_C5"/>
    <property type="match status" value="1"/>
</dbReference>
<evidence type="ECO:0000256" key="2">
    <source>
        <dbReference type="ARBA" id="ARBA00022603"/>
    </source>
</evidence>
<dbReference type="Gene3D" id="3.40.50.150">
    <property type="entry name" value="Vaccinia Virus protein VP39"/>
    <property type="match status" value="1"/>
</dbReference>
<evidence type="ECO:0000256" key="3">
    <source>
        <dbReference type="ARBA" id="ARBA00022679"/>
    </source>
</evidence>
<comment type="similarity">
    <text evidence="6 7">Belongs to the class I-like SAM-binding methyltransferase superfamily. C5-methyltransferase family.</text>
</comment>
<organism evidence="8 9">
    <name type="scientific">Microtetraspora glauca</name>
    <dbReference type="NCBI Taxonomy" id="1996"/>
    <lineage>
        <taxon>Bacteria</taxon>
        <taxon>Bacillati</taxon>
        <taxon>Actinomycetota</taxon>
        <taxon>Actinomycetes</taxon>
        <taxon>Streptosporangiales</taxon>
        <taxon>Streptosporangiaceae</taxon>
        <taxon>Microtetraspora</taxon>
    </lineage>
</organism>
<dbReference type="NCBIfam" id="TIGR00675">
    <property type="entry name" value="dcm"/>
    <property type="match status" value="1"/>
</dbReference>
<dbReference type="GO" id="GO:0003886">
    <property type="term" value="F:DNA (cytosine-5-)-methyltransferase activity"/>
    <property type="evidence" value="ECO:0007669"/>
    <property type="project" value="UniProtKB-EC"/>
</dbReference>
<evidence type="ECO:0000256" key="5">
    <source>
        <dbReference type="ARBA" id="ARBA00022747"/>
    </source>
</evidence>
<dbReference type="PRINTS" id="PR00105">
    <property type="entry name" value="C5METTRFRASE"/>
</dbReference>
<dbReference type="InterPro" id="IPR050390">
    <property type="entry name" value="C5-Methyltransferase"/>
</dbReference>
<dbReference type="GO" id="GO:0032259">
    <property type="term" value="P:methylation"/>
    <property type="evidence" value="ECO:0007669"/>
    <property type="project" value="UniProtKB-KW"/>
</dbReference>
<dbReference type="Gene3D" id="3.90.120.10">
    <property type="entry name" value="DNA Methylase, subunit A, domain 2"/>
    <property type="match status" value="1"/>
</dbReference>